<feature type="transmembrane region" description="Helical" evidence="2">
    <location>
        <begin position="147"/>
        <end position="169"/>
    </location>
</feature>
<feature type="transmembrane region" description="Helical" evidence="2">
    <location>
        <begin position="116"/>
        <end position="140"/>
    </location>
</feature>
<dbReference type="GO" id="GO:0008028">
    <property type="term" value="F:monocarboxylic acid transmembrane transporter activity"/>
    <property type="evidence" value="ECO:0007669"/>
    <property type="project" value="TreeGrafter"/>
</dbReference>
<dbReference type="InterPro" id="IPR020846">
    <property type="entry name" value="MFS_dom"/>
</dbReference>
<evidence type="ECO:0000313" key="4">
    <source>
        <dbReference type="Proteomes" id="UP000694845"/>
    </source>
</evidence>
<protein>
    <submittedName>
        <fullName evidence="5">Monocarboxylate transporter 13-like</fullName>
    </submittedName>
</protein>
<dbReference type="SUPFAM" id="SSF103473">
    <property type="entry name" value="MFS general substrate transporter"/>
    <property type="match status" value="1"/>
</dbReference>
<dbReference type="InterPro" id="IPR050327">
    <property type="entry name" value="Proton-linked_MCT"/>
</dbReference>
<dbReference type="PANTHER" id="PTHR11360">
    <property type="entry name" value="MONOCARBOXYLATE TRANSPORTER"/>
    <property type="match status" value="1"/>
</dbReference>
<dbReference type="OrthoDB" id="10060767at2759"/>
<feature type="transmembrane region" description="Helical" evidence="2">
    <location>
        <begin position="258"/>
        <end position="280"/>
    </location>
</feature>
<dbReference type="PROSITE" id="PS50850">
    <property type="entry name" value="MFS"/>
    <property type="match status" value="1"/>
</dbReference>
<dbReference type="InterPro" id="IPR011701">
    <property type="entry name" value="MFS"/>
</dbReference>
<dbReference type="RefSeq" id="XP_022082140.1">
    <property type="nucleotide sequence ID" value="XM_022226448.1"/>
</dbReference>
<keyword evidence="2" id="KW-0812">Transmembrane</keyword>
<evidence type="ECO:0000256" key="2">
    <source>
        <dbReference type="SAM" id="Phobius"/>
    </source>
</evidence>
<proteinExistence type="predicted"/>
<dbReference type="PANTHER" id="PTHR11360:SF284">
    <property type="entry name" value="EG:103B4.3 PROTEIN-RELATED"/>
    <property type="match status" value="1"/>
</dbReference>
<evidence type="ECO:0000259" key="3">
    <source>
        <dbReference type="PROSITE" id="PS50850"/>
    </source>
</evidence>
<feature type="transmembrane region" description="Helical" evidence="2">
    <location>
        <begin position="181"/>
        <end position="199"/>
    </location>
</feature>
<feature type="transmembrane region" description="Helical" evidence="2">
    <location>
        <begin position="389"/>
        <end position="412"/>
    </location>
</feature>
<feature type="transmembrane region" description="Helical" evidence="2">
    <location>
        <begin position="418"/>
        <end position="442"/>
    </location>
</feature>
<dbReference type="AlphaFoldDB" id="A0A8B7XQ58"/>
<feature type="transmembrane region" description="Helical" evidence="2">
    <location>
        <begin position="62"/>
        <end position="85"/>
    </location>
</feature>
<accession>A0A8B7XQ58</accession>
<feature type="transmembrane region" description="Helical" evidence="2">
    <location>
        <begin position="300"/>
        <end position="317"/>
    </location>
</feature>
<dbReference type="GO" id="GO:0016020">
    <property type="term" value="C:membrane"/>
    <property type="evidence" value="ECO:0007669"/>
    <property type="project" value="UniProtKB-SubCell"/>
</dbReference>
<dbReference type="Proteomes" id="UP000694845">
    <property type="component" value="Unplaced"/>
</dbReference>
<evidence type="ECO:0000256" key="1">
    <source>
        <dbReference type="ARBA" id="ARBA00004141"/>
    </source>
</evidence>
<feature type="transmembrane region" description="Helical" evidence="2">
    <location>
        <begin position="352"/>
        <end position="377"/>
    </location>
</feature>
<dbReference type="Gene3D" id="1.20.1250.20">
    <property type="entry name" value="MFS general substrate transporter like domains"/>
    <property type="match status" value="2"/>
</dbReference>
<dbReference type="KEGG" id="aplc:110974645"/>
<keyword evidence="4" id="KW-1185">Reference proteome</keyword>
<feature type="domain" description="Major facilitator superfamily (MFS) profile" evidence="3">
    <location>
        <begin position="24"/>
        <end position="444"/>
    </location>
</feature>
<organism evidence="4 5">
    <name type="scientific">Acanthaster planci</name>
    <name type="common">Crown-of-thorns starfish</name>
    <dbReference type="NCBI Taxonomy" id="133434"/>
    <lineage>
        <taxon>Eukaryota</taxon>
        <taxon>Metazoa</taxon>
        <taxon>Echinodermata</taxon>
        <taxon>Eleutherozoa</taxon>
        <taxon>Asterozoa</taxon>
        <taxon>Asteroidea</taxon>
        <taxon>Valvatacea</taxon>
        <taxon>Valvatida</taxon>
        <taxon>Acanthasteridae</taxon>
        <taxon>Acanthaster</taxon>
    </lineage>
</organism>
<dbReference type="Pfam" id="PF07690">
    <property type="entry name" value="MFS_1"/>
    <property type="match status" value="1"/>
</dbReference>
<name>A0A8B7XQ58_ACAPL</name>
<feature type="transmembrane region" description="Helical" evidence="2">
    <location>
        <begin position="92"/>
        <end position="110"/>
    </location>
</feature>
<reference evidence="5" key="1">
    <citation type="submission" date="2025-08" db="UniProtKB">
        <authorList>
            <consortium name="RefSeq"/>
        </authorList>
    </citation>
    <scope>IDENTIFICATION</scope>
</reference>
<sequence length="458" mass="49929">MTSVTLPPSDGGIRKDLPVDRGRAWFVLVGVHVSHMLSFGFLTSFGILYIEWKEYFQTDATTTSWLISLPLLVASPMSFFVGILSSLVGIRVLAMTGAAVCGIATFVGSFTTGVRQLFVCTAMNGVGSAVVLSLGSIVLSHYFKRRYSLATGVAIVGISIGQMIFPVIIRFLITLYGWRGAMFLIGALQMNGVAACALFRPLKANMDINQPHQETLGNSISMLRRRRESTDDEIEMENSCPDESRLNRWRRCAGFLKVFTNVLAMLNLLTLTFFAMSAMINISHLPARTKEAGWSDDRSAMILLVYAVASAFTRLTYGWFVDRGYIGSFKLQLATQFGAAVATFLNPVSDSFAFLVVNALLLGAFLGITAPLFLVNMRQLVDVSELPSALSLIWATGLFFNGVGTVIAGKIYDATGNYVAPFLTGGAIFLVSFMLLVTMTILKTRGNKRCQHPQTVAG</sequence>
<keyword evidence="2" id="KW-1133">Transmembrane helix</keyword>
<feature type="transmembrane region" description="Helical" evidence="2">
    <location>
        <begin position="24"/>
        <end position="50"/>
    </location>
</feature>
<gene>
    <name evidence="5" type="primary">LOC110974645</name>
</gene>
<keyword evidence="2" id="KW-0472">Membrane</keyword>
<dbReference type="GeneID" id="110974645"/>
<evidence type="ECO:0000313" key="5">
    <source>
        <dbReference type="RefSeq" id="XP_022082140.1"/>
    </source>
</evidence>
<dbReference type="OMA" id="KANMDIN"/>
<dbReference type="InterPro" id="IPR036259">
    <property type="entry name" value="MFS_trans_sf"/>
</dbReference>
<comment type="subcellular location">
    <subcellularLocation>
        <location evidence="1">Membrane</location>
        <topology evidence="1">Multi-pass membrane protein</topology>
    </subcellularLocation>
</comment>